<accession>A0A1R3GAG1</accession>
<dbReference type="EMBL" id="AWWV01014777">
    <property type="protein sequence ID" value="OMO55079.1"/>
    <property type="molecule type" value="Genomic_DNA"/>
</dbReference>
<evidence type="ECO:0000313" key="2">
    <source>
        <dbReference type="EMBL" id="OMO55079.1"/>
    </source>
</evidence>
<protein>
    <submittedName>
        <fullName evidence="2">Dienelactone hydrolase</fullName>
    </submittedName>
</protein>
<dbReference type="Gramene" id="OMO55079">
    <property type="protein sequence ID" value="OMO55079"/>
    <property type="gene ID" value="CCACVL1_27410"/>
</dbReference>
<comment type="caution">
    <text evidence="2">The sequence shown here is derived from an EMBL/GenBank/DDBJ whole genome shotgun (WGS) entry which is preliminary data.</text>
</comment>
<dbReference type="GO" id="GO:0016787">
    <property type="term" value="F:hydrolase activity"/>
    <property type="evidence" value="ECO:0007669"/>
    <property type="project" value="UniProtKB-KW"/>
</dbReference>
<reference evidence="2 3" key="1">
    <citation type="submission" date="2013-09" db="EMBL/GenBank/DDBJ databases">
        <title>Corchorus capsularis genome sequencing.</title>
        <authorList>
            <person name="Alam M."/>
            <person name="Haque M.S."/>
            <person name="Islam M.S."/>
            <person name="Emdad E.M."/>
            <person name="Islam M.M."/>
            <person name="Ahmed B."/>
            <person name="Halim A."/>
            <person name="Hossen Q.M.M."/>
            <person name="Hossain M.Z."/>
            <person name="Ahmed R."/>
            <person name="Khan M.M."/>
            <person name="Islam R."/>
            <person name="Rashid M.M."/>
            <person name="Khan S.A."/>
            <person name="Rahman M.S."/>
            <person name="Alam M."/>
        </authorList>
    </citation>
    <scope>NUCLEOTIDE SEQUENCE [LARGE SCALE GENOMIC DNA]</scope>
    <source>
        <strain evidence="3">cv. CVL-1</strain>
        <tissue evidence="2">Whole seedling</tissue>
    </source>
</reference>
<name>A0A1R3GAG1_COCAP</name>
<evidence type="ECO:0000259" key="1">
    <source>
        <dbReference type="Pfam" id="PF01738"/>
    </source>
</evidence>
<dbReference type="PANTHER" id="PTHR17630:SF97">
    <property type="entry name" value="ENDO-1,31,4-BETA-D-GLUCANASE-LIKE"/>
    <property type="match status" value="1"/>
</dbReference>
<dbReference type="OrthoDB" id="17560at2759"/>
<sequence length="238" mass="25720">MPGPQCCSNPPTLDPGSGVGHVEELAGFNTYVSGSLDSKLAVLFVSDVFGYEAPNLRKLADKAAAAGFYAVVPDFLYGDPYDEKSGRPLDDWTKDHEPDKAFDEAKPVIEALKSKGVSAIGAAGFCWGAKAVADLAKETNYIQAAVMCHPNFVTVDDIEAVKVPIAILGGEIDPITPPELVKQFDEILSANQVDHFVKIFPNCGHGWTLRYDDDDPTAVACADEAHKDLLEWFAKYVK</sequence>
<keyword evidence="3" id="KW-1185">Reference proteome</keyword>
<dbReference type="OMA" id="PEFMNGH"/>
<dbReference type="InterPro" id="IPR002925">
    <property type="entry name" value="Dienelactn_hydro"/>
</dbReference>
<dbReference type="InterPro" id="IPR029058">
    <property type="entry name" value="AB_hydrolase_fold"/>
</dbReference>
<dbReference type="Gene3D" id="3.40.50.1820">
    <property type="entry name" value="alpha/beta hydrolase"/>
    <property type="match status" value="1"/>
</dbReference>
<evidence type="ECO:0000313" key="3">
    <source>
        <dbReference type="Proteomes" id="UP000188268"/>
    </source>
</evidence>
<dbReference type="AlphaFoldDB" id="A0A1R3GAG1"/>
<dbReference type="STRING" id="210143.A0A1R3GAG1"/>
<keyword evidence="2" id="KW-0378">Hydrolase</keyword>
<dbReference type="SUPFAM" id="SSF53474">
    <property type="entry name" value="alpha/beta-Hydrolases"/>
    <property type="match status" value="1"/>
</dbReference>
<dbReference type="Pfam" id="PF01738">
    <property type="entry name" value="DLH"/>
    <property type="match status" value="1"/>
</dbReference>
<gene>
    <name evidence="2" type="ORF">CCACVL1_27410</name>
</gene>
<proteinExistence type="predicted"/>
<feature type="domain" description="Dienelactone hydrolase" evidence="1">
    <location>
        <begin position="29"/>
        <end position="236"/>
    </location>
</feature>
<dbReference type="PANTHER" id="PTHR17630">
    <property type="entry name" value="DIENELACTONE HYDROLASE"/>
    <property type="match status" value="1"/>
</dbReference>
<dbReference type="Proteomes" id="UP000188268">
    <property type="component" value="Unassembled WGS sequence"/>
</dbReference>
<organism evidence="2 3">
    <name type="scientific">Corchorus capsularis</name>
    <name type="common">Jute</name>
    <dbReference type="NCBI Taxonomy" id="210143"/>
    <lineage>
        <taxon>Eukaryota</taxon>
        <taxon>Viridiplantae</taxon>
        <taxon>Streptophyta</taxon>
        <taxon>Embryophyta</taxon>
        <taxon>Tracheophyta</taxon>
        <taxon>Spermatophyta</taxon>
        <taxon>Magnoliopsida</taxon>
        <taxon>eudicotyledons</taxon>
        <taxon>Gunneridae</taxon>
        <taxon>Pentapetalae</taxon>
        <taxon>rosids</taxon>
        <taxon>malvids</taxon>
        <taxon>Malvales</taxon>
        <taxon>Malvaceae</taxon>
        <taxon>Grewioideae</taxon>
        <taxon>Apeibeae</taxon>
        <taxon>Corchorus</taxon>
    </lineage>
</organism>